<comment type="caution">
    <text evidence="2">The sequence shown here is derived from an EMBL/GenBank/DDBJ whole genome shotgun (WGS) entry which is preliminary data.</text>
</comment>
<dbReference type="EMBL" id="VFOQ01000001">
    <property type="protein sequence ID" value="TQL59437.1"/>
    <property type="molecule type" value="Genomic_DNA"/>
</dbReference>
<dbReference type="OrthoDB" id="9804907at2"/>
<dbReference type="PROSITE" id="PS51819">
    <property type="entry name" value="VOC"/>
    <property type="match status" value="1"/>
</dbReference>
<evidence type="ECO:0000313" key="2">
    <source>
        <dbReference type="EMBL" id="TQL59437.1"/>
    </source>
</evidence>
<reference evidence="2 3" key="1">
    <citation type="submission" date="2019-06" db="EMBL/GenBank/DDBJ databases">
        <title>Sequencing the genomes of 1000 actinobacteria strains.</title>
        <authorList>
            <person name="Klenk H.-P."/>
        </authorList>
    </citation>
    <scope>NUCLEOTIDE SEQUENCE [LARGE SCALE GENOMIC DNA]</scope>
    <source>
        <strain evidence="2 3">DSM 18082</strain>
    </source>
</reference>
<dbReference type="Gene3D" id="3.10.180.10">
    <property type="entry name" value="2,3-Dihydroxybiphenyl 1,2-Dioxygenase, domain 1"/>
    <property type="match status" value="1"/>
</dbReference>
<dbReference type="Proteomes" id="UP000319514">
    <property type="component" value="Unassembled WGS sequence"/>
</dbReference>
<gene>
    <name evidence="2" type="ORF">FB474_0791</name>
</gene>
<feature type="domain" description="VOC" evidence="1">
    <location>
        <begin position="5"/>
        <end position="124"/>
    </location>
</feature>
<accession>A0A542ZGG4</accession>
<dbReference type="InterPro" id="IPR037523">
    <property type="entry name" value="VOC_core"/>
</dbReference>
<protein>
    <submittedName>
        <fullName evidence="2">Putative enzyme related to lactoylglutathione lyase</fullName>
    </submittedName>
</protein>
<dbReference type="GO" id="GO:0016829">
    <property type="term" value="F:lyase activity"/>
    <property type="evidence" value="ECO:0007669"/>
    <property type="project" value="UniProtKB-KW"/>
</dbReference>
<dbReference type="InterPro" id="IPR004360">
    <property type="entry name" value="Glyas_Fos-R_dOase_dom"/>
</dbReference>
<keyword evidence="3" id="KW-1185">Reference proteome</keyword>
<dbReference type="AlphaFoldDB" id="A0A542ZGG4"/>
<sequence length="127" mass="13793">MISKSPITTIIPVDDMSRATTFYRDTLGLTDLGDSMAGNHALRTAAGSAVELMPAPGEHTSHTVLSFEVDDIVREIADLEGRGVRFEDYDTPELKTEGHIASAGSEKAAWFKDSEGNFLCLHETHLS</sequence>
<name>A0A542ZGG4_9MICO</name>
<dbReference type="RefSeq" id="WP_141787459.1">
    <property type="nucleotide sequence ID" value="NZ_BAAAKX010000013.1"/>
</dbReference>
<dbReference type="SUPFAM" id="SSF54593">
    <property type="entry name" value="Glyoxalase/Bleomycin resistance protein/Dihydroxybiphenyl dioxygenase"/>
    <property type="match status" value="1"/>
</dbReference>
<dbReference type="Pfam" id="PF00903">
    <property type="entry name" value="Glyoxalase"/>
    <property type="match status" value="1"/>
</dbReference>
<dbReference type="InterPro" id="IPR029068">
    <property type="entry name" value="Glyas_Bleomycin-R_OHBP_Dase"/>
</dbReference>
<evidence type="ECO:0000313" key="3">
    <source>
        <dbReference type="Proteomes" id="UP000319514"/>
    </source>
</evidence>
<evidence type="ECO:0000259" key="1">
    <source>
        <dbReference type="PROSITE" id="PS51819"/>
    </source>
</evidence>
<proteinExistence type="predicted"/>
<keyword evidence="2" id="KW-0456">Lyase</keyword>
<organism evidence="2 3">
    <name type="scientific">Oryzihumus leptocrescens</name>
    <dbReference type="NCBI Taxonomy" id="297536"/>
    <lineage>
        <taxon>Bacteria</taxon>
        <taxon>Bacillati</taxon>
        <taxon>Actinomycetota</taxon>
        <taxon>Actinomycetes</taxon>
        <taxon>Micrococcales</taxon>
        <taxon>Intrasporangiaceae</taxon>
        <taxon>Oryzihumus</taxon>
    </lineage>
</organism>